<keyword evidence="1" id="KW-0255">Endonuclease</keyword>
<dbReference type="PROSITE" id="PS51318">
    <property type="entry name" value="TAT"/>
    <property type="match status" value="1"/>
</dbReference>
<keyword evidence="2" id="KW-1185">Reference proteome</keyword>
<sequence length="232" mass="25304">MNSPSRRHFARAIAAKEAAAAGAEPMSHADATHYQLQLLQLAEHRRRLKGVMSMEGKAELKRQILPEYADYVAGVLAAGTGAQDDVLMTVMAWRIDIADFAGALAIAEYAIRYGLAMPDQYQRTAANWIAEEFADMALRAHAAGGLIDHASLMRADELTADKDMPDEVRSRLYKAIGLGLAADALPDDVPLREQALQYLRRALALHDKVGVKKDIERLERELKNLAGAAGAS</sequence>
<dbReference type="EMBL" id="CP106753">
    <property type="protein sequence ID" value="UXY16737.1"/>
    <property type="molecule type" value="Genomic_DNA"/>
</dbReference>
<name>A0ABY6DQU2_9NEIS</name>
<proteinExistence type="predicted"/>
<keyword evidence="1" id="KW-0540">Nuclease</keyword>
<accession>A0ABY6DQU2</accession>
<dbReference type="GO" id="GO:0004519">
    <property type="term" value="F:endonuclease activity"/>
    <property type="evidence" value="ECO:0007669"/>
    <property type="project" value="UniProtKB-KW"/>
</dbReference>
<reference evidence="1" key="1">
    <citation type="submission" date="2022-10" db="EMBL/GenBank/DDBJ databases">
        <title>Chitiniphilus purpureus sp. nov., a novel chitin-degrading bacterium isolated from crawfish pond sediment.</title>
        <authorList>
            <person name="Li K."/>
        </authorList>
    </citation>
    <scope>NUCLEOTIDE SEQUENCE</scope>
    <source>
        <strain evidence="1">CD1</strain>
    </source>
</reference>
<organism evidence="1 2">
    <name type="scientific">Chitiniphilus purpureus</name>
    <dbReference type="NCBI Taxonomy" id="2981137"/>
    <lineage>
        <taxon>Bacteria</taxon>
        <taxon>Pseudomonadati</taxon>
        <taxon>Pseudomonadota</taxon>
        <taxon>Betaproteobacteria</taxon>
        <taxon>Neisseriales</taxon>
        <taxon>Chitinibacteraceae</taxon>
        <taxon>Chitiniphilus</taxon>
    </lineage>
</organism>
<dbReference type="Pfam" id="PF05944">
    <property type="entry name" value="Phage_term_smal"/>
    <property type="match status" value="1"/>
</dbReference>
<protein>
    <submittedName>
        <fullName evidence="1">Terminase endonuclease subunit</fullName>
    </submittedName>
</protein>
<dbReference type="InterPro" id="IPR010270">
    <property type="entry name" value="Phage_P2_GpM"/>
</dbReference>
<dbReference type="InterPro" id="IPR006311">
    <property type="entry name" value="TAT_signal"/>
</dbReference>
<dbReference type="RefSeq" id="WP_263126127.1">
    <property type="nucleotide sequence ID" value="NZ_CP106753.1"/>
</dbReference>
<keyword evidence="1" id="KW-0378">Hydrolase</keyword>
<dbReference type="Proteomes" id="UP001061302">
    <property type="component" value="Chromosome"/>
</dbReference>
<evidence type="ECO:0000313" key="1">
    <source>
        <dbReference type="EMBL" id="UXY16737.1"/>
    </source>
</evidence>
<gene>
    <name evidence="1" type="ORF">N8I74_06860</name>
</gene>
<evidence type="ECO:0000313" key="2">
    <source>
        <dbReference type="Proteomes" id="UP001061302"/>
    </source>
</evidence>